<evidence type="ECO:0000313" key="4">
    <source>
        <dbReference type="WBParaSite" id="TREG1_79140.1"/>
    </source>
</evidence>
<reference evidence="3" key="1">
    <citation type="submission" date="2022-06" db="EMBL/GenBank/DDBJ databases">
        <authorList>
            <person name="Berger JAMES D."/>
            <person name="Berger JAMES D."/>
        </authorList>
    </citation>
    <scope>NUCLEOTIDE SEQUENCE [LARGE SCALE GENOMIC DNA]</scope>
</reference>
<accession>A0AA85KBB1</accession>
<protein>
    <recommendedName>
        <fullName evidence="2">BTB domain-containing protein</fullName>
    </recommendedName>
</protein>
<dbReference type="WBParaSite" id="TREG1_79140.1">
    <property type="protein sequence ID" value="TREG1_79140.1"/>
    <property type="gene ID" value="TREG1_79140"/>
</dbReference>
<sequence length="717" mass="81859">MDIKQFRDSAELSDFTVYIDNERFKLHKFPLYTKSDFFKEIASSNPVCQISEFPGGSKTFSVIADFCYGKEISVSSQNVVYLYAAADLLKMKGRENMLEISREFIDTIFRNAYETKEISDLICVLCLAYSMKSDAVKKFYDESVEMLLSLWLHEESGFKRLYTGHSKSSSDCGILHDDQFIADYLVYVPLGTIIKLVELARDKRVDEKIILNLCAKYLGRILDHFDAAVQDKGENGKASDAQNLTESKNVEAKETSCTHDHPFCGLSLLVKIDHQKKLEKLYEDNASLSESLKNSLEQFENIFQVLKQPVDLSDFINKTWITKALILTDPNRVKTKCRPDVLKIANKILSALDEEDYDQLSPSVLNDIICANDIKVVKQPVEEITRLSRRSSKQRQSYSTEGNFDSNKSESPNNNNNRRRSSAKEHLEANANESNANPVETRLELPETVRHQIIRYMCRKAEEQKLTMEDYIQFLKKIQMPNSKTSVDDDLVNILKKLTEPGQKLCEEDKKEIINYIKLNNCTADTLNDVLGMDLFPPKAIAEAALYVANQAQGKQICPFAKFRGCSEYPYIGGLSNAYYTKPSSLPMRGRSQYRDNLQCGSHCSRTLYPSYTNTLRSSSLNARPTSDCKDFNCRPQPLLPCYPFQPYSNAGSKYCFDAYSAKYSSPSTTNNSSSNYLRKSFNKDNIPYPETLNNFNDYSSKSLWRQKYLTTSNNLY</sequence>
<feature type="domain" description="BTB" evidence="2">
    <location>
        <begin position="13"/>
        <end position="76"/>
    </location>
</feature>
<dbReference type="InterPro" id="IPR000210">
    <property type="entry name" value="BTB/POZ_dom"/>
</dbReference>
<dbReference type="Pfam" id="PF00651">
    <property type="entry name" value="BTB"/>
    <property type="match status" value="1"/>
</dbReference>
<organism evidence="3 4">
    <name type="scientific">Trichobilharzia regenti</name>
    <name type="common">Nasal bird schistosome</name>
    <dbReference type="NCBI Taxonomy" id="157069"/>
    <lineage>
        <taxon>Eukaryota</taxon>
        <taxon>Metazoa</taxon>
        <taxon>Spiralia</taxon>
        <taxon>Lophotrochozoa</taxon>
        <taxon>Platyhelminthes</taxon>
        <taxon>Trematoda</taxon>
        <taxon>Digenea</taxon>
        <taxon>Strigeidida</taxon>
        <taxon>Schistosomatoidea</taxon>
        <taxon>Schistosomatidae</taxon>
        <taxon>Trichobilharzia</taxon>
    </lineage>
</organism>
<name>A0AA85KBB1_TRIRE</name>
<keyword evidence="3" id="KW-1185">Reference proteome</keyword>
<dbReference type="PROSITE" id="PS50097">
    <property type="entry name" value="BTB"/>
    <property type="match status" value="1"/>
</dbReference>
<dbReference type="AlphaFoldDB" id="A0AA85KBB1"/>
<dbReference type="SUPFAM" id="SSF54695">
    <property type="entry name" value="POZ domain"/>
    <property type="match status" value="1"/>
</dbReference>
<proteinExistence type="predicted"/>
<dbReference type="InterPro" id="IPR011333">
    <property type="entry name" value="SKP1/BTB/POZ_sf"/>
</dbReference>
<dbReference type="Gene3D" id="3.30.710.10">
    <property type="entry name" value="Potassium Channel Kv1.1, Chain A"/>
    <property type="match status" value="1"/>
</dbReference>
<reference evidence="4" key="2">
    <citation type="submission" date="2023-11" db="UniProtKB">
        <authorList>
            <consortium name="WormBaseParasite"/>
        </authorList>
    </citation>
    <scope>IDENTIFICATION</scope>
</reference>
<evidence type="ECO:0000256" key="1">
    <source>
        <dbReference type="SAM" id="MobiDB-lite"/>
    </source>
</evidence>
<dbReference type="Proteomes" id="UP000050795">
    <property type="component" value="Unassembled WGS sequence"/>
</dbReference>
<evidence type="ECO:0000259" key="2">
    <source>
        <dbReference type="PROSITE" id="PS50097"/>
    </source>
</evidence>
<evidence type="ECO:0000313" key="3">
    <source>
        <dbReference type="Proteomes" id="UP000050795"/>
    </source>
</evidence>
<dbReference type="InterPro" id="IPR043454">
    <property type="entry name" value="NPH3/RPT2-like"/>
</dbReference>
<dbReference type="SMART" id="SM00225">
    <property type="entry name" value="BTB"/>
    <property type="match status" value="1"/>
</dbReference>
<feature type="region of interest" description="Disordered" evidence="1">
    <location>
        <begin position="386"/>
        <end position="443"/>
    </location>
</feature>
<dbReference type="PANTHER" id="PTHR32370">
    <property type="entry name" value="OS12G0117600 PROTEIN"/>
    <property type="match status" value="1"/>
</dbReference>